<evidence type="ECO:0000259" key="3">
    <source>
        <dbReference type="Pfam" id="PF14257"/>
    </source>
</evidence>
<accession>A0A1Z4LZR6</accession>
<evidence type="ECO:0000256" key="2">
    <source>
        <dbReference type="SAM" id="SignalP"/>
    </source>
</evidence>
<dbReference type="PROSITE" id="PS51257">
    <property type="entry name" value="PROKAR_LIPOPROTEIN"/>
    <property type="match status" value="1"/>
</dbReference>
<keyword evidence="1" id="KW-1133">Transmembrane helix</keyword>
<dbReference type="AlphaFoldDB" id="A0A1Z4LZR6"/>
<keyword evidence="2" id="KW-0732">Signal</keyword>
<evidence type="ECO:0000313" key="5">
    <source>
        <dbReference type="Proteomes" id="UP000218418"/>
    </source>
</evidence>
<dbReference type="EMBL" id="AP018227">
    <property type="protein sequence ID" value="BAY86723.1"/>
    <property type="molecule type" value="Genomic_DNA"/>
</dbReference>
<dbReference type="OrthoDB" id="528207at2"/>
<keyword evidence="1" id="KW-0812">Transmembrane</keyword>
<organism evidence="4 5">
    <name type="scientific">Calothrix parasitica NIES-267</name>
    <dbReference type="NCBI Taxonomy" id="1973488"/>
    <lineage>
        <taxon>Bacteria</taxon>
        <taxon>Bacillati</taxon>
        <taxon>Cyanobacteriota</taxon>
        <taxon>Cyanophyceae</taxon>
        <taxon>Nostocales</taxon>
        <taxon>Calotrichaceae</taxon>
        <taxon>Calothrix</taxon>
    </lineage>
</organism>
<name>A0A1Z4LZR6_9CYAN</name>
<dbReference type="Pfam" id="PF14257">
    <property type="entry name" value="DUF4349"/>
    <property type="match status" value="1"/>
</dbReference>
<dbReference type="Proteomes" id="UP000218418">
    <property type="component" value="Chromosome"/>
</dbReference>
<gene>
    <name evidence="4" type="ORF">NIES267_62340</name>
</gene>
<feature type="signal peptide" evidence="2">
    <location>
        <begin position="1"/>
        <end position="36"/>
    </location>
</feature>
<evidence type="ECO:0000313" key="4">
    <source>
        <dbReference type="EMBL" id="BAY86723.1"/>
    </source>
</evidence>
<keyword evidence="5" id="KW-1185">Reference proteome</keyword>
<evidence type="ECO:0000256" key="1">
    <source>
        <dbReference type="SAM" id="Phobius"/>
    </source>
</evidence>
<feature type="chain" id="PRO_5013210045" description="DUF4349 domain-containing protein" evidence="2">
    <location>
        <begin position="37"/>
        <end position="308"/>
    </location>
</feature>
<reference evidence="4 5" key="1">
    <citation type="submission" date="2017-06" db="EMBL/GenBank/DDBJ databases">
        <title>Genome sequencing of cyanobaciteial culture collection at National Institute for Environmental Studies (NIES).</title>
        <authorList>
            <person name="Hirose Y."/>
            <person name="Shimura Y."/>
            <person name="Fujisawa T."/>
            <person name="Nakamura Y."/>
            <person name="Kawachi M."/>
        </authorList>
    </citation>
    <scope>NUCLEOTIDE SEQUENCE [LARGE SCALE GENOMIC DNA]</scope>
    <source>
        <strain evidence="4 5">NIES-267</strain>
    </source>
</reference>
<protein>
    <recommendedName>
        <fullName evidence="3">DUF4349 domain-containing protein</fullName>
    </recommendedName>
</protein>
<feature type="transmembrane region" description="Helical" evidence="1">
    <location>
        <begin position="265"/>
        <end position="286"/>
    </location>
</feature>
<keyword evidence="1" id="KW-0472">Membrane</keyword>
<dbReference type="InterPro" id="IPR025645">
    <property type="entry name" value="DUF4349"/>
</dbReference>
<sequence length="308" mass="34524">MHKFYTNFYRNLLTAKTSLLLILFFGSFLFTSCASASYNQETSAPQQTAVDSQAIQEVADFNSGAEVPQTKPQLIKKARMTVVVKSLDKSVDAVEKVINQQKGYLLSLQETQIDNSNYRSSATVQMRVPQNALENTLSQLAELGIVQSRNITAEDVGEKIVDFQARLTNLRRTETNLQKIMDKSGSIKDVLTVSQELSKIREQIERITAQLKSLQNQVAYSTIKLDLRAAVSSTSKQPGLPSQIQDTWNNSTSSFSAFTVGLMKVGIWLIVYSPYLLILVAAGYFLKRKFRSSQRLPQIHQPRNSDNN</sequence>
<proteinExistence type="predicted"/>
<feature type="domain" description="DUF4349" evidence="3">
    <location>
        <begin position="73"/>
        <end position="285"/>
    </location>
</feature>